<reference evidence="1 2" key="1">
    <citation type="submission" date="2024-02" db="EMBL/GenBank/DDBJ databases">
        <title>De novo assembly and annotation of 12 fungi associated with fruit tree decline syndrome in Ontario, Canada.</title>
        <authorList>
            <person name="Sulman M."/>
            <person name="Ellouze W."/>
            <person name="Ilyukhin E."/>
        </authorList>
    </citation>
    <scope>NUCLEOTIDE SEQUENCE [LARGE SCALE GENOMIC DNA]</scope>
    <source>
        <strain evidence="1 2">M11/M66-122</strain>
    </source>
</reference>
<accession>A0AAN9UZG5</accession>
<sequence length="165" mass="17482">MRPFLNLTVLDDSIGPDKMAALTAANTIAVEKNNRANVAKDRGQLDQAMALHREALALKVRAYSEASVQAGISFNGLGEACLQAGQLAEAEQALVKALKVREETAFGGLGMGPAIDAAATRDNLAQLREAQGDFEDARLLRLKGAEKNEIMCGNYNTLPGSGLAR</sequence>
<evidence type="ECO:0008006" key="3">
    <source>
        <dbReference type="Google" id="ProtNLM"/>
    </source>
</evidence>
<dbReference type="Pfam" id="PF13424">
    <property type="entry name" value="TPR_12"/>
    <property type="match status" value="1"/>
</dbReference>
<protein>
    <recommendedName>
        <fullName evidence="3">Tetratricopeptide repeat protein</fullName>
    </recommendedName>
</protein>
<dbReference type="Gene3D" id="1.25.40.10">
    <property type="entry name" value="Tetratricopeptide repeat domain"/>
    <property type="match status" value="1"/>
</dbReference>
<dbReference type="SMART" id="SM00028">
    <property type="entry name" value="TPR"/>
    <property type="match status" value="2"/>
</dbReference>
<evidence type="ECO:0000313" key="1">
    <source>
        <dbReference type="EMBL" id="KAK7752084.1"/>
    </source>
</evidence>
<keyword evidence="2" id="KW-1185">Reference proteome</keyword>
<organism evidence="1 2">
    <name type="scientific">Diatrype stigma</name>
    <dbReference type="NCBI Taxonomy" id="117547"/>
    <lineage>
        <taxon>Eukaryota</taxon>
        <taxon>Fungi</taxon>
        <taxon>Dikarya</taxon>
        <taxon>Ascomycota</taxon>
        <taxon>Pezizomycotina</taxon>
        <taxon>Sordariomycetes</taxon>
        <taxon>Xylariomycetidae</taxon>
        <taxon>Xylariales</taxon>
        <taxon>Diatrypaceae</taxon>
        <taxon>Diatrype</taxon>
    </lineage>
</organism>
<dbReference type="Proteomes" id="UP001320420">
    <property type="component" value="Unassembled WGS sequence"/>
</dbReference>
<name>A0AAN9UZG5_9PEZI</name>
<dbReference type="EMBL" id="JAKJXP020000042">
    <property type="protein sequence ID" value="KAK7752084.1"/>
    <property type="molecule type" value="Genomic_DNA"/>
</dbReference>
<gene>
    <name evidence="1" type="ORF">SLS62_006050</name>
</gene>
<evidence type="ECO:0000313" key="2">
    <source>
        <dbReference type="Proteomes" id="UP001320420"/>
    </source>
</evidence>
<proteinExistence type="predicted"/>
<dbReference type="InterPro" id="IPR011990">
    <property type="entry name" value="TPR-like_helical_dom_sf"/>
</dbReference>
<dbReference type="AlphaFoldDB" id="A0AAN9UZG5"/>
<dbReference type="SUPFAM" id="SSF48452">
    <property type="entry name" value="TPR-like"/>
    <property type="match status" value="1"/>
</dbReference>
<comment type="caution">
    <text evidence="1">The sequence shown here is derived from an EMBL/GenBank/DDBJ whole genome shotgun (WGS) entry which is preliminary data.</text>
</comment>
<dbReference type="InterPro" id="IPR019734">
    <property type="entry name" value="TPR_rpt"/>
</dbReference>